<dbReference type="EMBL" id="LAQT01000003">
    <property type="protein sequence ID" value="KPC54324.1"/>
    <property type="molecule type" value="Genomic_DNA"/>
</dbReference>
<reference evidence="2 3" key="1">
    <citation type="submission" date="2015-07" db="EMBL/GenBank/DDBJ databases">
        <title>Draft genome sequence of the Amantichitinum ursilacus IGB-41, a new chitin-degrading bacterium.</title>
        <authorList>
            <person name="Kirstahler P."/>
            <person name="Guenther M."/>
            <person name="Grumaz C."/>
            <person name="Rupp S."/>
            <person name="Zibek S."/>
            <person name="Sohn K."/>
        </authorList>
    </citation>
    <scope>NUCLEOTIDE SEQUENCE [LARGE SCALE GENOMIC DNA]</scope>
    <source>
        <strain evidence="2 3">IGB-41</strain>
    </source>
</reference>
<dbReference type="RefSeq" id="WP_053937006.1">
    <property type="nucleotide sequence ID" value="NZ_LAQT01000003.1"/>
</dbReference>
<gene>
    <name evidence="2" type="ORF">WG78_06730</name>
</gene>
<dbReference type="Proteomes" id="UP000037939">
    <property type="component" value="Unassembled WGS sequence"/>
</dbReference>
<dbReference type="AlphaFoldDB" id="A0A0N0GQ18"/>
<sequence length="148" mass="16410">MPTQRLTKSLLTALLLCSGAVHALDIRSAVRHGVVLYQAPQDSAQKLFVISRNTPVEVLSEADAWVRVRDRDGTLAWVHKADLSTKHIVVAIKALDVRQQADQSSPVVLHADKDVLFELVDNNRAGWLKVKHRDGATGYVRIEEVWGA</sequence>
<keyword evidence="3" id="KW-1185">Reference proteome</keyword>
<name>A0A0N0GQ18_9NEIS</name>
<protein>
    <submittedName>
        <fullName evidence="2">Bacterial SH3 domain protein</fullName>
    </submittedName>
</protein>
<dbReference type="InterPro" id="IPR010466">
    <property type="entry name" value="DUF1058"/>
</dbReference>
<accession>A0A0N0GQ18</accession>
<feature type="signal peptide" evidence="1">
    <location>
        <begin position="1"/>
        <end position="23"/>
    </location>
</feature>
<keyword evidence="1" id="KW-0732">Signal</keyword>
<dbReference type="OrthoDB" id="5297720at2"/>
<organism evidence="2 3">
    <name type="scientific">Amantichitinum ursilacus</name>
    <dbReference type="NCBI Taxonomy" id="857265"/>
    <lineage>
        <taxon>Bacteria</taxon>
        <taxon>Pseudomonadati</taxon>
        <taxon>Pseudomonadota</taxon>
        <taxon>Betaproteobacteria</taxon>
        <taxon>Neisseriales</taxon>
        <taxon>Chitinibacteraceae</taxon>
        <taxon>Amantichitinum</taxon>
    </lineage>
</organism>
<dbReference type="Gene3D" id="2.30.30.40">
    <property type="entry name" value="SH3 Domains"/>
    <property type="match status" value="2"/>
</dbReference>
<comment type="caution">
    <text evidence="2">The sequence shown here is derived from an EMBL/GenBank/DDBJ whole genome shotgun (WGS) entry which is preliminary data.</text>
</comment>
<evidence type="ECO:0000313" key="2">
    <source>
        <dbReference type="EMBL" id="KPC54324.1"/>
    </source>
</evidence>
<evidence type="ECO:0000313" key="3">
    <source>
        <dbReference type="Proteomes" id="UP000037939"/>
    </source>
</evidence>
<feature type="chain" id="PRO_5005849748" evidence="1">
    <location>
        <begin position="24"/>
        <end position="148"/>
    </location>
</feature>
<dbReference type="STRING" id="857265.WG78_06730"/>
<evidence type="ECO:0000256" key="1">
    <source>
        <dbReference type="SAM" id="SignalP"/>
    </source>
</evidence>
<proteinExistence type="predicted"/>
<dbReference type="Pfam" id="PF06347">
    <property type="entry name" value="SH3_4"/>
    <property type="match status" value="2"/>
</dbReference>